<name>A0AAV3UNZ5_9EURY</name>
<dbReference type="GeneID" id="68615634"/>
<evidence type="ECO:0000313" key="2">
    <source>
        <dbReference type="Proteomes" id="UP001501729"/>
    </source>
</evidence>
<proteinExistence type="predicted"/>
<reference evidence="1 2" key="1">
    <citation type="journal article" date="2019" name="Int. J. Syst. Evol. Microbiol.">
        <title>The Global Catalogue of Microorganisms (GCM) 10K type strain sequencing project: providing services to taxonomists for standard genome sequencing and annotation.</title>
        <authorList>
            <consortium name="The Broad Institute Genomics Platform"/>
            <consortium name="The Broad Institute Genome Sequencing Center for Infectious Disease"/>
            <person name="Wu L."/>
            <person name="Ma J."/>
        </authorList>
    </citation>
    <scope>NUCLEOTIDE SEQUENCE [LARGE SCALE GENOMIC DNA]</scope>
    <source>
        <strain evidence="1 2">JCM 17504</strain>
    </source>
</reference>
<dbReference type="AlphaFoldDB" id="A0AAV3UNZ5"/>
<keyword evidence="2" id="KW-1185">Reference proteome</keyword>
<accession>A0AAV3UNZ5</accession>
<organism evidence="1 2">
    <name type="scientific">Haladaptatus pallidirubidus</name>
    <dbReference type="NCBI Taxonomy" id="1008152"/>
    <lineage>
        <taxon>Archaea</taxon>
        <taxon>Methanobacteriati</taxon>
        <taxon>Methanobacteriota</taxon>
        <taxon>Stenosarchaea group</taxon>
        <taxon>Halobacteria</taxon>
        <taxon>Halobacteriales</taxon>
        <taxon>Haladaptataceae</taxon>
        <taxon>Haladaptatus</taxon>
    </lineage>
</organism>
<dbReference type="EMBL" id="BAABKX010000019">
    <property type="protein sequence ID" value="GAA5060847.1"/>
    <property type="molecule type" value="Genomic_DNA"/>
</dbReference>
<sequence>MVPETDIEAAVEQHDDLPGADDVYDHDEEIPITELFDAAFVQTHTEFELFDELVAASPSDADSADELETIPHRAWDEFVAQTTDFEDEKALVMAARDHWVAKKLDLA</sequence>
<gene>
    <name evidence="1" type="ORF">GCM10025751_46440</name>
</gene>
<comment type="caution">
    <text evidence="1">The sequence shown here is derived from an EMBL/GenBank/DDBJ whole genome shotgun (WGS) entry which is preliminary data.</text>
</comment>
<protein>
    <submittedName>
        <fullName evidence="1">Uncharacterized protein</fullName>
    </submittedName>
</protein>
<dbReference type="RefSeq" id="WP_227777498.1">
    <property type="nucleotide sequence ID" value="NZ_BAABKX010000019.1"/>
</dbReference>
<evidence type="ECO:0000313" key="1">
    <source>
        <dbReference type="EMBL" id="GAA5060847.1"/>
    </source>
</evidence>
<dbReference type="Proteomes" id="UP001501729">
    <property type="component" value="Unassembled WGS sequence"/>
</dbReference>